<evidence type="ECO:0000313" key="3">
    <source>
        <dbReference type="Proteomes" id="UP001190700"/>
    </source>
</evidence>
<keyword evidence="3" id="KW-1185">Reference proteome</keyword>
<name>A0AAE0LBY7_9CHLO</name>
<evidence type="ECO:0000256" key="1">
    <source>
        <dbReference type="SAM" id="MobiDB-lite"/>
    </source>
</evidence>
<organism evidence="2 3">
    <name type="scientific">Cymbomonas tetramitiformis</name>
    <dbReference type="NCBI Taxonomy" id="36881"/>
    <lineage>
        <taxon>Eukaryota</taxon>
        <taxon>Viridiplantae</taxon>
        <taxon>Chlorophyta</taxon>
        <taxon>Pyramimonadophyceae</taxon>
        <taxon>Pyramimonadales</taxon>
        <taxon>Pyramimonadaceae</taxon>
        <taxon>Cymbomonas</taxon>
    </lineage>
</organism>
<evidence type="ECO:0000313" key="2">
    <source>
        <dbReference type="EMBL" id="KAK3279170.1"/>
    </source>
</evidence>
<accession>A0AAE0LBY7</accession>
<sequence>MSREITVELTSRLEKIEAAIKFQKAGGAAALPRNRRGKGLEGFRAGSSPTPPVGLVREDRRALPICHRCGREDEGKKYHGYKECPYGGKNAAGTAAYCMPADAQGADEDMRTLALCQIFQVAADDGSDAFAAAVAEYGAPAVLAGGESDAIDVSAYGFAVTDSSNGVLSELEALTGQVRAMEERVGVHLSQVSLVEGEDVIEHCDPTGAPSANAVASGVPQQVMPPGGGASAGGALAAGGYMASVVQPTEEFPRGGGGDASGASLHTGHDAGSVDLGSDVLLPAAW</sequence>
<comment type="caution">
    <text evidence="2">The sequence shown here is derived from an EMBL/GenBank/DDBJ whole genome shotgun (WGS) entry which is preliminary data.</text>
</comment>
<gene>
    <name evidence="2" type="ORF">CYMTET_12933</name>
</gene>
<feature type="region of interest" description="Disordered" evidence="1">
    <location>
        <begin position="248"/>
        <end position="276"/>
    </location>
</feature>
<protein>
    <submittedName>
        <fullName evidence="2">Uncharacterized protein</fullName>
    </submittedName>
</protein>
<proteinExistence type="predicted"/>
<dbReference type="Proteomes" id="UP001190700">
    <property type="component" value="Unassembled WGS sequence"/>
</dbReference>
<reference evidence="2 3" key="1">
    <citation type="journal article" date="2015" name="Genome Biol. Evol.">
        <title>Comparative Genomics of a Bacterivorous Green Alga Reveals Evolutionary Causalities and Consequences of Phago-Mixotrophic Mode of Nutrition.</title>
        <authorList>
            <person name="Burns J.A."/>
            <person name="Paasch A."/>
            <person name="Narechania A."/>
            <person name="Kim E."/>
        </authorList>
    </citation>
    <scope>NUCLEOTIDE SEQUENCE [LARGE SCALE GENOMIC DNA]</scope>
    <source>
        <strain evidence="2 3">PLY_AMNH</strain>
    </source>
</reference>
<dbReference type="AlphaFoldDB" id="A0AAE0LBY7"/>
<dbReference type="EMBL" id="LGRX02005098">
    <property type="protein sequence ID" value="KAK3279170.1"/>
    <property type="molecule type" value="Genomic_DNA"/>
</dbReference>